<dbReference type="SUPFAM" id="SSF53613">
    <property type="entry name" value="Ribokinase-like"/>
    <property type="match status" value="1"/>
</dbReference>
<organism evidence="3 4">
    <name type="scientific">Dactylosporangium fulvum</name>
    <dbReference type="NCBI Taxonomy" id="53359"/>
    <lineage>
        <taxon>Bacteria</taxon>
        <taxon>Bacillati</taxon>
        <taxon>Actinomycetota</taxon>
        <taxon>Actinomycetes</taxon>
        <taxon>Micromonosporales</taxon>
        <taxon>Micromonosporaceae</taxon>
        <taxon>Dactylosporangium</taxon>
    </lineage>
</organism>
<dbReference type="GO" id="GO:0016301">
    <property type="term" value="F:kinase activity"/>
    <property type="evidence" value="ECO:0007669"/>
    <property type="project" value="UniProtKB-KW"/>
</dbReference>
<name>A0ABY5VPX5_9ACTN</name>
<dbReference type="InterPro" id="IPR011611">
    <property type="entry name" value="PfkB_dom"/>
</dbReference>
<evidence type="ECO:0000256" key="1">
    <source>
        <dbReference type="SAM" id="MobiDB-lite"/>
    </source>
</evidence>
<dbReference type="Gene3D" id="3.40.1190.20">
    <property type="match status" value="1"/>
</dbReference>
<dbReference type="RefSeq" id="WP_259857313.1">
    <property type="nucleotide sequence ID" value="NZ_BAAAST010000201.1"/>
</dbReference>
<proteinExistence type="predicted"/>
<keyword evidence="4" id="KW-1185">Reference proteome</keyword>
<keyword evidence="3" id="KW-0808">Transferase</keyword>
<evidence type="ECO:0000313" key="3">
    <source>
        <dbReference type="EMBL" id="UWP79555.1"/>
    </source>
</evidence>
<protein>
    <submittedName>
        <fullName evidence="3">Carbohydrate kinase family protein</fullName>
    </submittedName>
</protein>
<dbReference type="Proteomes" id="UP001059617">
    <property type="component" value="Chromosome"/>
</dbReference>
<feature type="region of interest" description="Disordered" evidence="1">
    <location>
        <begin position="68"/>
        <end position="112"/>
    </location>
</feature>
<accession>A0ABY5VPX5</accession>
<keyword evidence="3" id="KW-0418">Kinase</keyword>
<evidence type="ECO:0000313" key="4">
    <source>
        <dbReference type="Proteomes" id="UP001059617"/>
    </source>
</evidence>
<sequence>MDEVLDTNGTGDTFFAGFLAAHLDGAPLAECLRQAARAGATVVRSDALAAAGLTAALIPPDRHAAECLRPPKLSGGRVRARPRWTDGRHRASGHGAEPPHGRHPGSSPVSAR</sequence>
<dbReference type="EMBL" id="CP073720">
    <property type="protein sequence ID" value="UWP79555.1"/>
    <property type="molecule type" value="Genomic_DNA"/>
</dbReference>
<evidence type="ECO:0000259" key="2">
    <source>
        <dbReference type="Pfam" id="PF00294"/>
    </source>
</evidence>
<reference evidence="3" key="2">
    <citation type="submission" date="2022-09" db="EMBL/GenBank/DDBJ databases">
        <title>Biosynthetic gene clusters of Dactylosporangioum fulvum.</title>
        <authorList>
            <person name="Caradec T."/>
        </authorList>
    </citation>
    <scope>NUCLEOTIDE SEQUENCE</scope>
    <source>
        <strain evidence="3">NRRL B-16292</strain>
    </source>
</reference>
<dbReference type="InterPro" id="IPR029056">
    <property type="entry name" value="Ribokinase-like"/>
</dbReference>
<gene>
    <name evidence="3" type="ORF">Dfulv_30865</name>
</gene>
<dbReference type="Pfam" id="PF00294">
    <property type="entry name" value="PfkB"/>
    <property type="match status" value="1"/>
</dbReference>
<reference evidence="3" key="1">
    <citation type="submission" date="2021-04" db="EMBL/GenBank/DDBJ databases">
        <authorList>
            <person name="Hartkoorn R.C."/>
            <person name="Beaudoing E."/>
            <person name="Hot D."/>
        </authorList>
    </citation>
    <scope>NUCLEOTIDE SEQUENCE</scope>
    <source>
        <strain evidence="3">NRRL B-16292</strain>
    </source>
</reference>
<feature type="domain" description="Carbohydrate kinase PfkB" evidence="2">
    <location>
        <begin position="3"/>
        <end position="46"/>
    </location>
</feature>